<evidence type="ECO:0000313" key="2">
    <source>
        <dbReference type="EMBL" id="PZD95904.1"/>
    </source>
</evidence>
<reference evidence="2 3" key="1">
    <citation type="submission" date="2018-06" db="EMBL/GenBank/DDBJ databases">
        <title>Paenibacillus imtechensis sp. nov.</title>
        <authorList>
            <person name="Pinnaka A.K."/>
            <person name="Singh H."/>
            <person name="Kaur M."/>
        </authorList>
    </citation>
    <scope>NUCLEOTIDE SEQUENCE [LARGE SCALE GENOMIC DNA]</scope>
    <source>
        <strain evidence="2 3">SMB1</strain>
    </source>
</reference>
<evidence type="ECO:0000256" key="1">
    <source>
        <dbReference type="SAM" id="Phobius"/>
    </source>
</evidence>
<keyword evidence="1" id="KW-0472">Membrane</keyword>
<name>A0A2W1LN71_9BACL</name>
<keyword evidence="1" id="KW-1133">Transmembrane helix</keyword>
<keyword evidence="3" id="KW-1185">Reference proteome</keyword>
<sequence>MASDGLTEQKKAEIIDNYGFNDAEPLRDTQHQVDYDYGTSFDFSTLLIPSVILLLFTSFILLFLFKRRKR</sequence>
<dbReference type="Proteomes" id="UP000249522">
    <property type="component" value="Unassembled WGS sequence"/>
</dbReference>
<dbReference type="RefSeq" id="WP_111146649.1">
    <property type="nucleotide sequence ID" value="NZ_QKRB01000043.1"/>
</dbReference>
<feature type="transmembrane region" description="Helical" evidence="1">
    <location>
        <begin position="46"/>
        <end position="65"/>
    </location>
</feature>
<dbReference type="AlphaFoldDB" id="A0A2W1LN71"/>
<comment type="caution">
    <text evidence="2">The sequence shown here is derived from an EMBL/GenBank/DDBJ whole genome shotgun (WGS) entry which is preliminary data.</text>
</comment>
<protein>
    <submittedName>
        <fullName evidence="2">Uncharacterized protein</fullName>
    </submittedName>
</protein>
<gene>
    <name evidence="2" type="ORF">DNH61_10705</name>
</gene>
<evidence type="ECO:0000313" key="3">
    <source>
        <dbReference type="Proteomes" id="UP000249522"/>
    </source>
</evidence>
<accession>A0A2W1LN71</accession>
<dbReference type="EMBL" id="QKRB01000043">
    <property type="protein sequence ID" value="PZD95904.1"/>
    <property type="molecule type" value="Genomic_DNA"/>
</dbReference>
<proteinExistence type="predicted"/>
<dbReference type="OrthoDB" id="2666226at2"/>
<keyword evidence="1" id="KW-0812">Transmembrane</keyword>
<organism evidence="2 3">
    <name type="scientific">Paenibacillus sambharensis</name>
    <dbReference type="NCBI Taxonomy" id="1803190"/>
    <lineage>
        <taxon>Bacteria</taxon>
        <taxon>Bacillati</taxon>
        <taxon>Bacillota</taxon>
        <taxon>Bacilli</taxon>
        <taxon>Bacillales</taxon>
        <taxon>Paenibacillaceae</taxon>
        <taxon>Paenibacillus</taxon>
    </lineage>
</organism>